<feature type="chain" id="PRO_5012301267" description="YHS domain-containing protein" evidence="1">
    <location>
        <begin position="23"/>
        <end position="156"/>
    </location>
</feature>
<dbReference type="STRING" id="48467.SAMN02745166_00208"/>
<sequence>MNLPNQFRLLLSLLLALAPVQAEEPANPTCPIMTEDEADVEAKVSYQGHDIFFCCSPCVKQFKKEPDYYVALFQIMKSVPAVQAVKVPGDIHLLEQRFCPFSDKRLVGPASPSVEYKGVKVYFSKPGHLKTWEADPDKYAKEAYAKGLLPQLKGKI</sequence>
<dbReference type="RefSeq" id="WP_078811442.1">
    <property type="nucleotide sequence ID" value="NZ_FUYE01000001.1"/>
</dbReference>
<protein>
    <recommendedName>
        <fullName evidence="4">YHS domain-containing protein</fullName>
    </recommendedName>
</protein>
<dbReference type="OrthoDB" id="9815497at2"/>
<organism evidence="2 3">
    <name type="scientific">Prosthecobacter debontii</name>
    <dbReference type="NCBI Taxonomy" id="48467"/>
    <lineage>
        <taxon>Bacteria</taxon>
        <taxon>Pseudomonadati</taxon>
        <taxon>Verrucomicrobiota</taxon>
        <taxon>Verrucomicrobiia</taxon>
        <taxon>Verrucomicrobiales</taxon>
        <taxon>Verrucomicrobiaceae</taxon>
        <taxon>Prosthecobacter</taxon>
    </lineage>
</organism>
<dbReference type="GO" id="GO:0016491">
    <property type="term" value="F:oxidoreductase activity"/>
    <property type="evidence" value="ECO:0007669"/>
    <property type="project" value="InterPro"/>
</dbReference>
<evidence type="ECO:0000256" key="1">
    <source>
        <dbReference type="SAM" id="SignalP"/>
    </source>
</evidence>
<dbReference type="EMBL" id="FUYE01000001">
    <property type="protein sequence ID" value="SKA76601.1"/>
    <property type="molecule type" value="Genomic_DNA"/>
</dbReference>
<evidence type="ECO:0000313" key="2">
    <source>
        <dbReference type="EMBL" id="SKA76601.1"/>
    </source>
</evidence>
<proteinExistence type="predicted"/>
<accession>A0A1T4WIX8</accession>
<dbReference type="InterPro" id="IPR012348">
    <property type="entry name" value="RNR-like"/>
</dbReference>
<name>A0A1T4WIX8_9BACT</name>
<evidence type="ECO:0008006" key="4">
    <source>
        <dbReference type="Google" id="ProtNLM"/>
    </source>
</evidence>
<dbReference type="Proteomes" id="UP000190774">
    <property type="component" value="Unassembled WGS sequence"/>
</dbReference>
<feature type="signal peptide" evidence="1">
    <location>
        <begin position="1"/>
        <end position="22"/>
    </location>
</feature>
<keyword evidence="3" id="KW-1185">Reference proteome</keyword>
<evidence type="ECO:0000313" key="3">
    <source>
        <dbReference type="Proteomes" id="UP000190774"/>
    </source>
</evidence>
<keyword evidence="1" id="KW-0732">Signal</keyword>
<gene>
    <name evidence="2" type="ORF">SAMN02745166_00208</name>
</gene>
<dbReference type="AlphaFoldDB" id="A0A1T4WIX8"/>
<dbReference type="Gene3D" id="1.10.620.20">
    <property type="entry name" value="Ribonucleotide Reductase, subunit A"/>
    <property type="match status" value="1"/>
</dbReference>
<reference evidence="3" key="1">
    <citation type="submission" date="2017-02" db="EMBL/GenBank/DDBJ databases">
        <authorList>
            <person name="Varghese N."/>
            <person name="Submissions S."/>
        </authorList>
    </citation>
    <scope>NUCLEOTIDE SEQUENCE [LARGE SCALE GENOMIC DNA]</scope>
    <source>
        <strain evidence="3">ATCC 700200</strain>
    </source>
</reference>